<feature type="transmembrane region" description="Helical" evidence="6">
    <location>
        <begin position="43"/>
        <end position="68"/>
    </location>
</feature>
<feature type="transmembrane region" description="Helical" evidence="6">
    <location>
        <begin position="276"/>
        <end position="294"/>
    </location>
</feature>
<dbReference type="InterPro" id="IPR011701">
    <property type="entry name" value="MFS"/>
</dbReference>
<evidence type="ECO:0000313" key="9">
    <source>
        <dbReference type="Proteomes" id="UP000003160"/>
    </source>
</evidence>
<dbReference type="Pfam" id="PF07690">
    <property type="entry name" value="MFS_1"/>
    <property type="match status" value="1"/>
</dbReference>
<keyword evidence="5 6" id="KW-0472">Membrane</keyword>
<reference evidence="8 9" key="1">
    <citation type="submission" date="2009-10" db="EMBL/GenBank/DDBJ databases">
        <authorList>
            <person name="Qin X."/>
            <person name="Bachman B."/>
            <person name="Battles P."/>
            <person name="Bell A."/>
            <person name="Bess C."/>
            <person name="Bickham C."/>
            <person name="Chaboub L."/>
            <person name="Chen D."/>
            <person name="Coyle M."/>
            <person name="Deiros D.R."/>
            <person name="Dinh H."/>
            <person name="Forbes L."/>
            <person name="Fowler G."/>
            <person name="Francisco L."/>
            <person name="Fu Q."/>
            <person name="Gubbala S."/>
            <person name="Hale W."/>
            <person name="Han Y."/>
            <person name="Hemphill L."/>
            <person name="Highlander S.K."/>
            <person name="Hirani K."/>
            <person name="Hogues M."/>
            <person name="Jackson L."/>
            <person name="Jakkamsetti A."/>
            <person name="Javaid M."/>
            <person name="Jiang H."/>
            <person name="Korchina V."/>
            <person name="Kovar C."/>
            <person name="Lara F."/>
            <person name="Lee S."/>
            <person name="Mata R."/>
            <person name="Mathew T."/>
            <person name="Moen C."/>
            <person name="Morales K."/>
            <person name="Munidasa M."/>
            <person name="Nazareth L."/>
            <person name="Ngo R."/>
            <person name="Nguyen L."/>
            <person name="Okwuonu G."/>
            <person name="Ongeri F."/>
            <person name="Patil S."/>
            <person name="Petrosino J."/>
            <person name="Pham C."/>
            <person name="Pham P."/>
            <person name="Pu L.-L."/>
            <person name="Puazo M."/>
            <person name="Raj R."/>
            <person name="Reid J."/>
            <person name="Rouhana J."/>
            <person name="Saada N."/>
            <person name="Shang Y."/>
            <person name="Simmons D."/>
            <person name="Thornton R."/>
            <person name="Warren J."/>
            <person name="Weissenberger G."/>
            <person name="Zhang J."/>
            <person name="Zhang L."/>
            <person name="Zhou C."/>
            <person name="Zhu D."/>
            <person name="Muzny D."/>
            <person name="Worley K."/>
            <person name="Gibbs R."/>
        </authorList>
    </citation>
    <scope>NUCLEOTIDE SEQUENCE [LARGE SCALE GENOMIC DNA]</scope>
    <source>
        <strain evidence="8 9">DSM 17361</strain>
    </source>
</reference>
<feature type="transmembrane region" description="Helical" evidence="6">
    <location>
        <begin position="100"/>
        <end position="118"/>
    </location>
</feature>
<evidence type="ECO:0000256" key="4">
    <source>
        <dbReference type="ARBA" id="ARBA00022989"/>
    </source>
</evidence>
<dbReference type="CDD" id="cd17394">
    <property type="entry name" value="MFS_FucP_like"/>
    <property type="match status" value="1"/>
</dbReference>
<feature type="transmembrane region" description="Helical" evidence="6">
    <location>
        <begin position="301"/>
        <end position="319"/>
    </location>
</feature>
<feature type="transmembrane region" description="Helical" evidence="6">
    <location>
        <begin position="75"/>
        <end position="94"/>
    </location>
</feature>
<keyword evidence="9" id="KW-1185">Reference proteome</keyword>
<dbReference type="RefSeq" id="WP_007173180.1">
    <property type="nucleotide sequence ID" value="NZ_GG704780.1"/>
</dbReference>
<dbReference type="EMBL" id="ACKS01000044">
    <property type="protein sequence ID" value="EFA44519.1"/>
    <property type="molecule type" value="Genomic_DNA"/>
</dbReference>
<dbReference type="PANTHER" id="PTHR43702">
    <property type="entry name" value="L-FUCOSE-PROTON SYMPORTER"/>
    <property type="match status" value="1"/>
</dbReference>
<evidence type="ECO:0000256" key="6">
    <source>
        <dbReference type="SAM" id="Phobius"/>
    </source>
</evidence>
<evidence type="ECO:0000256" key="2">
    <source>
        <dbReference type="ARBA" id="ARBA00022475"/>
    </source>
</evidence>
<sequence>MKNNKRWNMLVLIMMFWFTISFITNILGPLIPDIIHNFKLKDLAMAGFIPTSFFLAYAIMSIPAGVLIDKFGEKLVLFTGFLMPFIGTTLFACFPSYPVLLLSSFIIGLGMAMLQTVLNPLQRVVGGEENYAFVAELAQFVFGVASFISPLVYTWMIHALEPGVYQHGQNFLLDMLASMTPNDLPWVSLYWIFAALLLAMLLIVSFVRFPHIELKDDERSGSSDSYKRLFRQKYVWLFFLGIFCYVSTEQGVSIFMSTFLEQYHGIDPKTVGAQSISYFWGSMTVGCLVGMFLLRLIDSKRLLQISGLLSITLLLIALFGPTSVALWAFPAIGFSISMMYSIVFSLALNTVTQNHGSFAGILCSGIVGGAGGPLLISLLSDATSLRTGMLLVILFMGYITFIGFWANPLINNKTVTLKELLGFAKRN</sequence>
<feature type="transmembrane region" description="Helical" evidence="6">
    <location>
        <begin position="358"/>
        <end position="376"/>
    </location>
</feature>
<gene>
    <name evidence="8" type="ORF">HMPREF0645_1066</name>
</gene>
<comment type="subcellular location">
    <subcellularLocation>
        <location evidence="1">Cell inner membrane</location>
        <topology evidence="1">Multi-pass membrane protein</topology>
    </subcellularLocation>
</comment>
<comment type="caution">
    <text evidence="8">The sequence shown here is derived from an EMBL/GenBank/DDBJ whole genome shotgun (WGS) entry which is preliminary data.</text>
</comment>
<feature type="transmembrane region" description="Helical" evidence="6">
    <location>
        <begin position="388"/>
        <end position="410"/>
    </location>
</feature>
<keyword evidence="4 6" id="KW-1133">Transmembrane helix</keyword>
<dbReference type="InterPro" id="IPR050375">
    <property type="entry name" value="MFS_TsgA-like"/>
</dbReference>
<evidence type="ECO:0000259" key="7">
    <source>
        <dbReference type="PROSITE" id="PS50850"/>
    </source>
</evidence>
<feature type="domain" description="Major facilitator superfamily (MFS) profile" evidence="7">
    <location>
        <begin position="9"/>
        <end position="415"/>
    </location>
</feature>
<dbReference type="GO" id="GO:0005886">
    <property type="term" value="C:plasma membrane"/>
    <property type="evidence" value="ECO:0007669"/>
    <property type="project" value="UniProtKB-SubCell"/>
</dbReference>
<accession>D1PVT1</accession>
<evidence type="ECO:0000256" key="5">
    <source>
        <dbReference type="ARBA" id="ARBA00023136"/>
    </source>
</evidence>
<evidence type="ECO:0000256" key="3">
    <source>
        <dbReference type="ARBA" id="ARBA00022692"/>
    </source>
</evidence>
<dbReference type="AlphaFoldDB" id="D1PVT1"/>
<keyword evidence="2" id="KW-1003">Cell membrane</keyword>
<dbReference type="HOGENOM" id="CLU_028452_2_2_10"/>
<name>D1PVT1_9BACT</name>
<feature type="transmembrane region" description="Helical" evidence="6">
    <location>
        <begin position="189"/>
        <end position="209"/>
    </location>
</feature>
<feature type="transmembrane region" description="Helical" evidence="6">
    <location>
        <begin position="7"/>
        <end position="31"/>
    </location>
</feature>
<protein>
    <submittedName>
        <fullName evidence="8">Transporter, major facilitator family protein</fullName>
    </submittedName>
</protein>
<dbReference type="SUPFAM" id="SSF103473">
    <property type="entry name" value="MFS general substrate transporter"/>
    <property type="match status" value="1"/>
</dbReference>
<dbReference type="InterPro" id="IPR020846">
    <property type="entry name" value="MFS_dom"/>
</dbReference>
<dbReference type="PROSITE" id="PS50850">
    <property type="entry name" value="MFS"/>
    <property type="match status" value="1"/>
</dbReference>
<feature type="transmembrane region" description="Helical" evidence="6">
    <location>
        <begin position="325"/>
        <end position="346"/>
    </location>
</feature>
<dbReference type="PANTHER" id="PTHR43702:SF12">
    <property type="entry name" value="N-ACETYL GLUCOSAMINE TRANSPORTER NAGP"/>
    <property type="match status" value="1"/>
</dbReference>
<keyword evidence="3 6" id="KW-0812">Transmembrane</keyword>
<dbReference type="eggNOG" id="COG0738">
    <property type="taxonomic scope" value="Bacteria"/>
</dbReference>
<dbReference type="InterPro" id="IPR036259">
    <property type="entry name" value="MFS_trans_sf"/>
</dbReference>
<evidence type="ECO:0000256" key="1">
    <source>
        <dbReference type="ARBA" id="ARBA00004429"/>
    </source>
</evidence>
<proteinExistence type="predicted"/>
<feature type="transmembrane region" description="Helical" evidence="6">
    <location>
        <begin position="130"/>
        <end position="153"/>
    </location>
</feature>
<dbReference type="Proteomes" id="UP000003160">
    <property type="component" value="Unassembled WGS sequence"/>
</dbReference>
<evidence type="ECO:0000313" key="8">
    <source>
        <dbReference type="EMBL" id="EFA44519.1"/>
    </source>
</evidence>
<dbReference type="GO" id="GO:0022857">
    <property type="term" value="F:transmembrane transporter activity"/>
    <property type="evidence" value="ECO:0007669"/>
    <property type="project" value="InterPro"/>
</dbReference>
<dbReference type="Gene3D" id="1.20.1250.20">
    <property type="entry name" value="MFS general substrate transporter like domains"/>
    <property type="match status" value="2"/>
</dbReference>
<organism evidence="8 9">
    <name type="scientific">Hallella bergensis DSM 17361</name>
    <dbReference type="NCBI Taxonomy" id="585502"/>
    <lineage>
        <taxon>Bacteria</taxon>
        <taxon>Pseudomonadati</taxon>
        <taxon>Bacteroidota</taxon>
        <taxon>Bacteroidia</taxon>
        <taxon>Bacteroidales</taxon>
        <taxon>Prevotellaceae</taxon>
        <taxon>Hallella</taxon>
    </lineage>
</organism>
<feature type="transmembrane region" description="Helical" evidence="6">
    <location>
        <begin position="234"/>
        <end position="256"/>
    </location>
</feature>